<keyword evidence="2" id="KW-1185">Reference proteome</keyword>
<protein>
    <submittedName>
        <fullName evidence="1">Uncharacterized protein</fullName>
    </submittedName>
</protein>
<accession>A0A9P6APA1</accession>
<organism evidence="1 2">
    <name type="scientific">Hydnum rufescens UP504</name>
    <dbReference type="NCBI Taxonomy" id="1448309"/>
    <lineage>
        <taxon>Eukaryota</taxon>
        <taxon>Fungi</taxon>
        <taxon>Dikarya</taxon>
        <taxon>Basidiomycota</taxon>
        <taxon>Agaricomycotina</taxon>
        <taxon>Agaricomycetes</taxon>
        <taxon>Cantharellales</taxon>
        <taxon>Hydnaceae</taxon>
        <taxon>Hydnum</taxon>
    </lineage>
</organism>
<proteinExistence type="predicted"/>
<gene>
    <name evidence="1" type="ORF">BS47DRAFT_1301325</name>
</gene>
<reference evidence="1" key="1">
    <citation type="journal article" date="2020" name="Nat. Commun.">
        <title>Large-scale genome sequencing of mycorrhizal fungi provides insights into the early evolution of symbiotic traits.</title>
        <authorList>
            <person name="Miyauchi S."/>
            <person name="Kiss E."/>
            <person name="Kuo A."/>
            <person name="Drula E."/>
            <person name="Kohler A."/>
            <person name="Sanchez-Garcia M."/>
            <person name="Morin E."/>
            <person name="Andreopoulos B."/>
            <person name="Barry K.W."/>
            <person name="Bonito G."/>
            <person name="Buee M."/>
            <person name="Carver A."/>
            <person name="Chen C."/>
            <person name="Cichocki N."/>
            <person name="Clum A."/>
            <person name="Culley D."/>
            <person name="Crous P.W."/>
            <person name="Fauchery L."/>
            <person name="Girlanda M."/>
            <person name="Hayes R.D."/>
            <person name="Keri Z."/>
            <person name="LaButti K."/>
            <person name="Lipzen A."/>
            <person name="Lombard V."/>
            <person name="Magnuson J."/>
            <person name="Maillard F."/>
            <person name="Murat C."/>
            <person name="Nolan M."/>
            <person name="Ohm R.A."/>
            <person name="Pangilinan J."/>
            <person name="Pereira M.F."/>
            <person name="Perotto S."/>
            <person name="Peter M."/>
            <person name="Pfister S."/>
            <person name="Riley R."/>
            <person name="Sitrit Y."/>
            <person name="Stielow J.B."/>
            <person name="Szollosi G."/>
            <person name="Zifcakova L."/>
            <person name="Stursova M."/>
            <person name="Spatafora J.W."/>
            <person name="Tedersoo L."/>
            <person name="Vaario L.M."/>
            <person name="Yamada A."/>
            <person name="Yan M."/>
            <person name="Wang P."/>
            <person name="Xu J."/>
            <person name="Bruns T."/>
            <person name="Baldrian P."/>
            <person name="Vilgalys R."/>
            <person name="Dunand C."/>
            <person name="Henrissat B."/>
            <person name="Grigoriev I.V."/>
            <person name="Hibbett D."/>
            <person name="Nagy L.G."/>
            <person name="Martin F.M."/>
        </authorList>
    </citation>
    <scope>NUCLEOTIDE SEQUENCE</scope>
    <source>
        <strain evidence="1">UP504</strain>
    </source>
</reference>
<feature type="non-terminal residue" evidence="1">
    <location>
        <position position="88"/>
    </location>
</feature>
<dbReference type="EMBL" id="MU129033">
    <property type="protein sequence ID" value="KAF9509539.1"/>
    <property type="molecule type" value="Genomic_DNA"/>
</dbReference>
<name>A0A9P6APA1_9AGAM</name>
<sequence>MDSVDGAHAVKPDLILARRKELGENERVRWRDVDVAVEVKRDWPDLVTQAATYARALLYSNSTRWFSLMIGVNHKMRQARFMFFHRGG</sequence>
<evidence type="ECO:0000313" key="2">
    <source>
        <dbReference type="Proteomes" id="UP000886523"/>
    </source>
</evidence>
<evidence type="ECO:0000313" key="1">
    <source>
        <dbReference type="EMBL" id="KAF9509539.1"/>
    </source>
</evidence>
<dbReference type="OrthoDB" id="3182677at2759"/>
<dbReference type="Proteomes" id="UP000886523">
    <property type="component" value="Unassembled WGS sequence"/>
</dbReference>
<comment type="caution">
    <text evidence="1">The sequence shown here is derived from an EMBL/GenBank/DDBJ whole genome shotgun (WGS) entry which is preliminary data.</text>
</comment>
<dbReference type="AlphaFoldDB" id="A0A9P6APA1"/>